<evidence type="ECO:0000256" key="3">
    <source>
        <dbReference type="ARBA" id="ARBA00022741"/>
    </source>
</evidence>
<dbReference type="CDD" id="cd05913">
    <property type="entry name" value="PaaK"/>
    <property type="match status" value="1"/>
</dbReference>
<evidence type="ECO:0000256" key="1">
    <source>
        <dbReference type="ARBA" id="ARBA00011245"/>
    </source>
</evidence>
<accession>A0A9X3SEK6</accession>
<dbReference type="InterPro" id="IPR028154">
    <property type="entry name" value="AMP-dep_Lig_C"/>
</dbReference>
<dbReference type="Pfam" id="PF14535">
    <property type="entry name" value="AMP-binding_C_2"/>
    <property type="match status" value="1"/>
</dbReference>
<keyword evidence="2 11" id="KW-0436">Ligase</keyword>
<evidence type="ECO:0000259" key="10">
    <source>
        <dbReference type="Pfam" id="PF14535"/>
    </source>
</evidence>
<dbReference type="GO" id="GO:0000166">
    <property type="term" value="F:nucleotide binding"/>
    <property type="evidence" value="ECO:0007669"/>
    <property type="project" value="UniProtKB-KW"/>
</dbReference>
<comment type="pathway">
    <text evidence="4">Aromatic compound metabolism; phenylacetate degradation.</text>
</comment>
<name>A0A9X3SEK6_9ACTN</name>
<feature type="domain" description="AMP-dependent synthetase/ligase" evidence="9">
    <location>
        <begin position="62"/>
        <end position="267"/>
    </location>
</feature>
<gene>
    <name evidence="11" type="ORF">OJ997_32145</name>
</gene>
<evidence type="ECO:0000313" key="11">
    <source>
        <dbReference type="EMBL" id="MDA0185000.1"/>
    </source>
</evidence>
<dbReference type="SUPFAM" id="SSF56801">
    <property type="entry name" value="Acetyl-CoA synthetase-like"/>
    <property type="match status" value="1"/>
</dbReference>
<dbReference type="InterPro" id="IPR045851">
    <property type="entry name" value="AMP-bd_C_sf"/>
</dbReference>
<proteinExistence type="inferred from homology"/>
<dbReference type="InterPro" id="IPR042099">
    <property type="entry name" value="ANL_N_sf"/>
</dbReference>
<dbReference type="Proteomes" id="UP001147653">
    <property type="component" value="Unassembled WGS sequence"/>
</dbReference>
<evidence type="ECO:0000256" key="8">
    <source>
        <dbReference type="ARBA" id="ARBA00075111"/>
    </source>
</evidence>
<dbReference type="Gene3D" id="3.30.300.30">
    <property type="match status" value="1"/>
</dbReference>
<evidence type="ECO:0000256" key="4">
    <source>
        <dbReference type="ARBA" id="ARBA00060591"/>
    </source>
</evidence>
<dbReference type="GO" id="GO:0010124">
    <property type="term" value="P:phenylacetate catabolic process"/>
    <property type="evidence" value="ECO:0007669"/>
    <property type="project" value="InterPro"/>
</dbReference>
<dbReference type="FunFam" id="3.40.50.12780:FF:000016">
    <property type="entry name" value="Phenylacetate-coenzyme A ligase"/>
    <property type="match status" value="1"/>
</dbReference>
<dbReference type="PANTHER" id="PTHR43845">
    <property type="entry name" value="BLR5969 PROTEIN"/>
    <property type="match status" value="1"/>
</dbReference>
<dbReference type="AlphaFoldDB" id="A0A9X3SEK6"/>
<evidence type="ECO:0000256" key="5">
    <source>
        <dbReference type="ARBA" id="ARBA00061566"/>
    </source>
</evidence>
<keyword evidence="12" id="KW-1185">Reference proteome</keyword>
<comment type="similarity">
    <text evidence="5">Belongs to the phenylacetyl-CoA ligase family.</text>
</comment>
<comment type="caution">
    <text evidence="11">The sequence shown here is derived from an EMBL/GenBank/DDBJ whole genome shotgun (WGS) entry which is preliminary data.</text>
</comment>
<sequence>MTAPTVTFDSAELAPRERLAEVQLARLRATLARRGLDIPITTLEDLRAVPFTTKDDLRARYPLGMETVPPEEIVRLHSSSGTSGTPTIVGHTAKDLDTWAFLVARLLAMAGVRPGMVVHNAYPYGLTTGGFGFQQGAERLGATVVPAAGAPLDVQARLLRDLETPVLLCAPSFAAQLADTLGTHSIEVGLFGGEMWTPVLRDRLERQLGIIALDTYGMSELCGPGVAGECIEGRDGAHIMEDHFLAEVIDPVTTEPVAPGEYGELVLTTLTREAMPLVRYRTGDITALIDEPCVCGRTFARMASVVGRRTDVIEAGGARVYPSEIERVLLAHPGIGLNYQLVVEGDHLDVHCESVDGFGDRVHLAAELRAALGVDADVIVDAPGGVPRSPGKAVRVVRR</sequence>
<evidence type="ECO:0000256" key="2">
    <source>
        <dbReference type="ARBA" id="ARBA00022598"/>
    </source>
</evidence>
<evidence type="ECO:0000256" key="6">
    <source>
        <dbReference type="ARBA" id="ARBA00066629"/>
    </source>
</evidence>
<evidence type="ECO:0000313" key="12">
    <source>
        <dbReference type="Proteomes" id="UP001147653"/>
    </source>
</evidence>
<dbReference type="InterPro" id="IPR000873">
    <property type="entry name" value="AMP-dep_synth/lig_dom"/>
</dbReference>
<dbReference type="Pfam" id="PF00501">
    <property type="entry name" value="AMP-binding"/>
    <property type="match status" value="1"/>
</dbReference>
<dbReference type="EC" id="6.2.1.30" evidence="6"/>
<dbReference type="GO" id="GO:0047475">
    <property type="term" value="F:phenylacetate-CoA ligase activity"/>
    <property type="evidence" value="ECO:0007669"/>
    <property type="project" value="UniProtKB-EC"/>
</dbReference>
<dbReference type="PANTHER" id="PTHR43845:SF1">
    <property type="entry name" value="BLR5969 PROTEIN"/>
    <property type="match status" value="1"/>
</dbReference>
<evidence type="ECO:0000259" key="9">
    <source>
        <dbReference type="Pfam" id="PF00501"/>
    </source>
</evidence>
<dbReference type="InterPro" id="IPR011880">
    <property type="entry name" value="PA_CoA_ligase"/>
</dbReference>
<keyword evidence="3" id="KW-0547">Nucleotide-binding</keyword>
<organism evidence="11 12">
    <name type="scientific">Solirubrobacter phytolaccae</name>
    <dbReference type="NCBI Taxonomy" id="1404360"/>
    <lineage>
        <taxon>Bacteria</taxon>
        <taxon>Bacillati</taxon>
        <taxon>Actinomycetota</taxon>
        <taxon>Thermoleophilia</taxon>
        <taxon>Solirubrobacterales</taxon>
        <taxon>Solirubrobacteraceae</taxon>
        <taxon>Solirubrobacter</taxon>
    </lineage>
</organism>
<reference evidence="11" key="1">
    <citation type="submission" date="2022-10" db="EMBL/GenBank/DDBJ databases">
        <title>The WGS of Solirubrobacter phytolaccae KCTC 29190.</title>
        <authorList>
            <person name="Jiang Z."/>
        </authorList>
    </citation>
    <scope>NUCLEOTIDE SEQUENCE</scope>
    <source>
        <strain evidence="11">KCTC 29190</strain>
    </source>
</reference>
<dbReference type="EMBL" id="JAPDDP010000094">
    <property type="protein sequence ID" value="MDA0185000.1"/>
    <property type="molecule type" value="Genomic_DNA"/>
</dbReference>
<protein>
    <recommendedName>
        <fullName evidence="7">Phenylacetate-coenzyme A ligase</fullName>
        <ecNumber evidence="6">6.2.1.30</ecNumber>
    </recommendedName>
    <alternativeName>
        <fullName evidence="8">Phenylacetyl-CoA ligase</fullName>
    </alternativeName>
</protein>
<evidence type="ECO:0000256" key="7">
    <source>
        <dbReference type="ARBA" id="ARBA00068695"/>
    </source>
</evidence>
<dbReference type="RefSeq" id="WP_270029474.1">
    <property type="nucleotide sequence ID" value="NZ_JAPDDP010000094.1"/>
</dbReference>
<comment type="subunit">
    <text evidence="1">Monomer.</text>
</comment>
<dbReference type="Gene3D" id="3.40.50.12780">
    <property type="entry name" value="N-terminal domain of ligase-like"/>
    <property type="match status" value="1"/>
</dbReference>
<feature type="domain" description="AMP-dependent ligase C-terminal" evidence="10">
    <location>
        <begin position="317"/>
        <end position="397"/>
    </location>
</feature>